<evidence type="ECO:0000256" key="1">
    <source>
        <dbReference type="SAM" id="Phobius"/>
    </source>
</evidence>
<feature type="transmembrane region" description="Helical" evidence="1">
    <location>
        <begin position="28"/>
        <end position="47"/>
    </location>
</feature>
<keyword evidence="1" id="KW-0812">Transmembrane</keyword>
<comment type="caution">
    <text evidence="2">The sequence shown here is derived from an EMBL/GenBank/DDBJ whole genome shotgun (WGS) entry which is preliminary data.</text>
</comment>
<reference evidence="2 3" key="2">
    <citation type="journal article" date="2019" name="G3 (Bethesda)">
        <title>Hybrid Assembly of the Genome of the Entomopathogenic Nematode Steinernema carpocapsae Identifies the X-Chromosome.</title>
        <authorList>
            <person name="Serra L."/>
            <person name="Macchietto M."/>
            <person name="Macias-Munoz A."/>
            <person name="McGill C.J."/>
            <person name="Rodriguez I.M."/>
            <person name="Rodriguez B."/>
            <person name="Murad R."/>
            <person name="Mortazavi A."/>
        </authorList>
    </citation>
    <scope>NUCLEOTIDE SEQUENCE [LARGE SCALE GENOMIC DNA]</scope>
    <source>
        <strain evidence="2 3">ALL</strain>
    </source>
</reference>
<accession>A0A4U5NVQ2</accession>
<sequence length="175" mass="20120">MCFSTHPRLSDIQPAIDLLIADSPLGSGVQLLCVIYVFGCLLFASVYRHKSSSTTCVFCSARLRNMSISASIRVLQSLFEPDLTDMDNQEVRQSLLDVSEKYELRPAKPKRWSRSDRHLQLSEFRDEPDEYSYQKTVQTCEGHDGAKVYIWAYNRVFRAMFAFCVAAKDVQRRCM</sequence>
<dbReference type="EMBL" id="AZBU02000003">
    <property type="protein sequence ID" value="TKR87526.1"/>
    <property type="molecule type" value="Genomic_DNA"/>
</dbReference>
<gene>
    <name evidence="2" type="ORF">L596_011910</name>
</gene>
<organism evidence="2 3">
    <name type="scientific">Steinernema carpocapsae</name>
    <name type="common">Entomopathogenic nematode</name>
    <dbReference type="NCBI Taxonomy" id="34508"/>
    <lineage>
        <taxon>Eukaryota</taxon>
        <taxon>Metazoa</taxon>
        <taxon>Ecdysozoa</taxon>
        <taxon>Nematoda</taxon>
        <taxon>Chromadorea</taxon>
        <taxon>Rhabditida</taxon>
        <taxon>Tylenchina</taxon>
        <taxon>Panagrolaimomorpha</taxon>
        <taxon>Strongyloidoidea</taxon>
        <taxon>Steinernematidae</taxon>
        <taxon>Steinernema</taxon>
    </lineage>
</organism>
<name>A0A4U5NVQ2_STECR</name>
<reference evidence="2 3" key="1">
    <citation type="journal article" date="2015" name="Genome Biol.">
        <title>Comparative genomics of Steinernema reveals deeply conserved gene regulatory networks.</title>
        <authorList>
            <person name="Dillman A.R."/>
            <person name="Macchietto M."/>
            <person name="Porter C.F."/>
            <person name="Rogers A."/>
            <person name="Williams B."/>
            <person name="Antoshechkin I."/>
            <person name="Lee M.M."/>
            <person name="Goodwin Z."/>
            <person name="Lu X."/>
            <person name="Lewis E.E."/>
            <person name="Goodrich-Blair H."/>
            <person name="Stock S.P."/>
            <person name="Adams B.J."/>
            <person name="Sternberg P.W."/>
            <person name="Mortazavi A."/>
        </authorList>
    </citation>
    <scope>NUCLEOTIDE SEQUENCE [LARGE SCALE GENOMIC DNA]</scope>
    <source>
        <strain evidence="2 3">ALL</strain>
    </source>
</reference>
<evidence type="ECO:0000313" key="2">
    <source>
        <dbReference type="EMBL" id="TKR87526.1"/>
    </source>
</evidence>
<protein>
    <submittedName>
        <fullName evidence="2">Uncharacterized protein</fullName>
    </submittedName>
</protein>
<proteinExistence type="predicted"/>
<keyword evidence="3" id="KW-1185">Reference proteome</keyword>
<keyword evidence="1" id="KW-1133">Transmembrane helix</keyword>
<keyword evidence="1" id="KW-0472">Membrane</keyword>
<dbReference type="Proteomes" id="UP000298663">
    <property type="component" value="Unassembled WGS sequence"/>
</dbReference>
<dbReference type="AlphaFoldDB" id="A0A4U5NVQ2"/>
<evidence type="ECO:0000313" key="3">
    <source>
        <dbReference type="Proteomes" id="UP000298663"/>
    </source>
</evidence>